<protein>
    <recommendedName>
        <fullName evidence="5">Ig-like domain-containing protein</fullName>
    </recommendedName>
</protein>
<dbReference type="InterPro" id="IPR003599">
    <property type="entry name" value="Ig_sub"/>
</dbReference>
<keyword evidence="4" id="KW-0472">Membrane</keyword>
<accession>A0AAZ1Y007</accession>
<keyword evidence="3" id="KW-0393">Immunoglobulin domain</keyword>
<feature type="domain" description="Ig-like" evidence="5">
    <location>
        <begin position="166"/>
        <end position="246"/>
    </location>
</feature>
<evidence type="ECO:0000313" key="6">
    <source>
        <dbReference type="Ensembl" id="ENSOABP00000074011.1"/>
    </source>
</evidence>
<dbReference type="PANTHER" id="PTHR11481:SF64">
    <property type="entry name" value="FC RECEPTOR-LIKE PROTEIN 4"/>
    <property type="match status" value="1"/>
</dbReference>
<dbReference type="InterPro" id="IPR050488">
    <property type="entry name" value="Ig_Fc_receptor"/>
</dbReference>
<dbReference type="Pfam" id="PF00047">
    <property type="entry name" value="ig"/>
    <property type="match status" value="1"/>
</dbReference>
<proteinExistence type="predicted"/>
<dbReference type="InterPro" id="IPR036179">
    <property type="entry name" value="Ig-like_dom_sf"/>
</dbReference>
<feature type="transmembrane region" description="Helical" evidence="4">
    <location>
        <begin position="21"/>
        <end position="43"/>
    </location>
</feature>
<dbReference type="Gene3D" id="2.60.40.10">
    <property type="entry name" value="Immunoglobulins"/>
    <property type="match status" value="10"/>
</dbReference>
<dbReference type="GO" id="GO:0007166">
    <property type="term" value="P:cell surface receptor signaling pathway"/>
    <property type="evidence" value="ECO:0007669"/>
    <property type="project" value="TreeGrafter"/>
</dbReference>
<dbReference type="GO" id="GO:0006955">
    <property type="term" value="P:immune response"/>
    <property type="evidence" value="ECO:0007669"/>
    <property type="project" value="TreeGrafter"/>
</dbReference>
<gene>
    <name evidence="6" type="primary">IGSF3</name>
</gene>
<dbReference type="Ensembl" id="ENSOABT00000072923.1">
    <property type="protein sequence ID" value="ENSOABP00000074011.1"/>
    <property type="gene ID" value="ENSOABG00000038066.1"/>
</dbReference>
<dbReference type="GO" id="GO:0009897">
    <property type="term" value="C:external side of plasma membrane"/>
    <property type="evidence" value="ECO:0007669"/>
    <property type="project" value="TreeGrafter"/>
</dbReference>
<dbReference type="InterPro" id="IPR013151">
    <property type="entry name" value="Immunoglobulin_dom"/>
</dbReference>
<evidence type="ECO:0000256" key="1">
    <source>
        <dbReference type="ARBA" id="ARBA00022729"/>
    </source>
</evidence>
<dbReference type="PROSITE" id="PS50835">
    <property type="entry name" value="IG_LIKE"/>
    <property type="match status" value="9"/>
</dbReference>
<dbReference type="InterPro" id="IPR003598">
    <property type="entry name" value="Ig_sub2"/>
</dbReference>
<keyword evidence="7" id="KW-1185">Reference proteome</keyword>
<dbReference type="SMART" id="SM00408">
    <property type="entry name" value="IGc2"/>
    <property type="match status" value="8"/>
</dbReference>
<feature type="domain" description="Ig-like" evidence="5">
    <location>
        <begin position="905"/>
        <end position="980"/>
    </location>
</feature>
<feature type="domain" description="Ig-like" evidence="5">
    <location>
        <begin position="255"/>
        <end position="340"/>
    </location>
</feature>
<dbReference type="InterPro" id="IPR013783">
    <property type="entry name" value="Ig-like_fold"/>
</dbReference>
<dbReference type="Pfam" id="PF13927">
    <property type="entry name" value="Ig_3"/>
    <property type="match status" value="4"/>
</dbReference>
<dbReference type="SMART" id="SM00409">
    <property type="entry name" value="IG"/>
    <property type="match status" value="9"/>
</dbReference>
<evidence type="ECO:0000256" key="2">
    <source>
        <dbReference type="ARBA" id="ARBA00023157"/>
    </source>
</evidence>
<feature type="domain" description="Ig-like" evidence="5">
    <location>
        <begin position="523"/>
        <end position="619"/>
    </location>
</feature>
<sequence length="989" mass="111738">MIISRVQPCEQMFHSADTQTLYLLEFVALKLTNFLFMSIYLSILTEHGYDSQDTDESGYQSKEQRTSAPPKLTVFLQPSKTQLYSSVIYRGETVTVRCEIQGGEGAQWTYEWSRGQSNIRSASTEYTISRVTESDAGEYSCRGRRGSSWTKWSDVITLTVLPPPKPTVTLQPSWTQIYSGETVTVRCEIQGGEGAQWTYEWSPAKLNTPPTSNEYTIISATESDSGVYSCRGRRSFSWTEWSNIITLNVKPPPKPTVTLQPSWTQIYRGETVTVRCEIHGGEGVQWTYEWRRNEWRQGWVKLHETSSEYTISRATWSDRGGYSCRGRRGSSWTDWSDIITMTILSPPKPTVTLQPSWTQINIGETVTVRCVIQGGERARWTYEWRGGQKNIHETSSEYRISRLTESDGGEYSCRATRSSSWTEWSVSTTLRVTVHIKPTVTLQPPWPQIYSGETVTVRCEIQGGEGAQWTYEWRPVKLNTPPTSNEYRIITVTKSDSGGYSCRGKRSFSWTKWSDTLTVLSKPKAELRADRTAVPVGGSVTLTCSVNPSSSSSSSSGWKYYWYRYDRYYKLLTLRDAVFLSNGQISVSEGGYYRCRGGRGEHVYYTEDSESVRIDTTVSNRPVVTLYPNWSEIYRGETITVRCEIHGGDTEWDYEWETNSIRKPPNQNEYRIRSASSSNSGNYRCKGRMKSSQHNTTEWSDSVTLTVSDNKPRPVLTVSPSWLSPGASVTLNCEVEHQSAGWSFYWYKAVPDLKTYNYKSSSYELLPDGNGTAQDSYIIHGQTHTAGYVCRAGRGDPEYHTDHSQPKFVWSADVHSAASLTVSPDRVQHFTSDSVSLTCEGNFTEWRVRKFSEDGRLYSDCRRMTGSTCNINTSKSDTGVYWCESGSGEFISAVNITVQNDGNGPILVSPVHPVTEGASVSLSCSLKTQKILSNVFFYHNDKLIQNDTRGELKISAVSKSDEGFYKCQSSGRESAQSWMSVKGEQDQNI</sequence>
<feature type="domain" description="Ig-like" evidence="5">
    <location>
        <begin position="622"/>
        <end position="706"/>
    </location>
</feature>
<reference evidence="7" key="1">
    <citation type="submission" date="2020-03" db="EMBL/GenBank/DDBJ databases">
        <title>Evolution of repeat sequences and sex chromosomes of tilapia species revealed by chromosome-level genomes.</title>
        <authorList>
            <person name="Xu L."/>
            <person name="Tao W."/>
            <person name="Wang D."/>
            <person name="Zhou Q."/>
        </authorList>
    </citation>
    <scope>NUCLEOTIDE SEQUENCE [LARGE SCALE GENOMIC DNA]</scope>
    <source>
        <strain evidence="7">Israel</strain>
    </source>
</reference>
<evidence type="ECO:0000256" key="3">
    <source>
        <dbReference type="ARBA" id="ARBA00023319"/>
    </source>
</evidence>
<keyword evidence="4" id="KW-0812">Transmembrane</keyword>
<keyword evidence="2" id="KW-1015">Disulfide bond</keyword>
<reference evidence="6" key="2">
    <citation type="submission" date="2025-08" db="UniProtKB">
        <authorList>
            <consortium name="Ensembl"/>
        </authorList>
    </citation>
    <scope>IDENTIFICATION</scope>
</reference>
<reference evidence="6" key="3">
    <citation type="submission" date="2025-09" db="UniProtKB">
        <authorList>
            <consortium name="Ensembl"/>
        </authorList>
    </citation>
    <scope>IDENTIFICATION</scope>
</reference>
<feature type="domain" description="Ig-like" evidence="5">
    <location>
        <begin position="349"/>
        <end position="429"/>
    </location>
</feature>
<name>A0AAZ1Y007_OREAU</name>
<organism evidence="6 7">
    <name type="scientific">Oreochromis aureus</name>
    <name type="common">Israeli tilapia</name>
    <name type="synonym">Chromis aureus</name>
    <dbReference type="NCBI Taxonomy" id="47969"/>
    <lineage>
        <taxon>Eukaryota</taxon>
        <taxon>Metazoa</taxon>
        <taxon>Chordata</taxon>
        <taxon>Craniata</taxon>
        <taxon>Vertebrata</taxon>
        <taxon>Euteleostomi</taxon>
        <taxon>Actinopterygii</taxon>
        <taxon>Neopterygii</taxon>
        <taxon>Teleostei</taxon>
        <taxon>Neoteleostei</taxon>
        <taxon>Acanthomorphata</taxon>
        <taxon>Ovalentaria</taxon>
        <taxon>Cichlomorphae</taxon>
        <taxon>Cichliformes</taxon>
        <taxon>Cichlidae</taxon>
        <taxon>African cichlids</taxon>
        <taxon>Pseudocrenilabrinae</taxon>
        <taxon>Oreochromini</taxon>
        <taxon>Oreochromis</taxon>
    </lineage>
</organism>
<dbReference type="PANTHER" id="PTHR11481">
    <property type="entry name" value="IMMUNOGLOBULIN FC RECEPTOR"/>
    <property type="match status" value="1"/>
</dbReference>
<evidence type="ECO:0000256" key="4">
    <source>
        <dbReference type="SAM" id="Phobius"/>
    </source>
</evidence>
<feature type="domain" description="Ig-like" evidence="5">
    <location>
        <begin position="438"/>
        <end position="518"/>
    </location>
</feature>
<evidence type="ECO:0000259" key="5">
    <source>
        <dbReference type="PROSITE" id="PS50835"/>
    </source>
</evidence>
<dbReference type="Proteomes" id="UP000472276">
    <property type="component" value="Unassembled WGS sequence"/>
</dbReference>
<feature type="domain" description="Ig-like" evidence="5">
    <location>
        <begin position="70"/>
        <end position="157"/>
    </location>
</feature>
<feature type="domain" description="Ig-like" evidence="5">
    <location>
        <begin position="712"/>
        <end position="792"/>
    </location>
</feature>
<dbReference type="GO" id="GO:0004888">
    <property type="term" value="F:transmembrane signaling receptor activity"/>
    <property type="evidence" value="ECO:0007669"/>
    <property type="project" value="TreeGrafter"/>
</dbReference>
<dbReference type="Pfam" id="PF13895">
    <property type="entry name" value="Ig_2"/>
    <property type="match status" value="2"/>
</dbReference>
<evidence type="ECO:0000313" key="7">
    <source>
        <dbReference type="Proteomes" id="UP000472276"/>
    </source>
</evidence>
<keyword evidence="4" id="KW-1133">Transmembrane helix</keyword>
<dbReference type="SUPFAM" id="SSF48726">
    <property type="entry name" value="Immunoglobulin"/>
    <property type="match status" value="10"/>
</dbReference>
<keyword evidence="1" id="KW-0732">Signal</keyword>
<dbReference type="AlphaFoldDB" id="A0AAZ1Y007"/>
<dbReference type="InterPro" id="IPR007110">
    <property type="entry name" value="Ig-like_dom"/>
</dbReference>